<dbReference type="InterPro" id="IPR029063">
    <property type="entry name" value="SAM-dependent_MTases_sf"/>
</dbReference>
<comment type="caution">
    <text evidence="1">The sequence shown here is derived from an EMBL/GenBank/DDBJ whole genome shotgun (WGS) entry which is preliminary data.</text>
</comment>
<organism evidence="1 2">
    <name type="scientific">Ferranicluibacter rubi</name>
    <dbReference type="NCBI Taxonomy" id="2715133"/>
    <lineage>
        <taxon>Bacteria</taxon>
        <taxon>Pseudomonadati</taxon>
        <taxon>Pseudomonadota</taxon>
        <taxon>Alphaproteobacteria</taxon>
        <taxon>Hyphomicrobiales</taxon>
        <taxon>Rhizobiaceae</taxon>
        <taxon>Ferranicluibacter</taxon>
    </lineage>
</organism>
<keyword evidence="2" id="KW-1185">Reference proteome</keyword>
<keyword evidence="1" id="KW-0489">Methyltransferase</keyword>
<dbReference type="RefSeq" id="WP_167130189.1">
    <property type="nucleotide sequence ID" value="NZ_JAANCM010000010.1"/>
</dbReference>
<dbReference type="GO" id="GO:0032259">
    <property type="term" value="P:methylation"/>
    <property type="evidence" value="ECO:0007669"/>
    <property type="project" value="UniProtKB-KW"/>
</dbReference>
<accession>A0AA43ZGU4</accession>
<dbReference type="EMBL" id="JAANCM010000010">
    <property type="protein sequence ID" value="NHT77634.1"/>
    <property type="molecule type" value="Genomic_DNA"/>
</dbReference>
<keyword evidence="1" id="KW-0808">Transferase</keyword>
<dbReference type="SUPFAM" id="SSF53335">
    <property type="entry name" value="S-adenosyl-L-methionine-dependent methyltransferases"/>
    <property type="match status" value="1"/>
</dbReference>
<proteinExistence type="predicted"/>
<evidence type="ECO:0000313" key="2">
    <source>
        <dbReference type="Proteomes" id="UP001155840"/>
    </source>
</evidence>
<dbReference type="GO" id="GO:0008168">
    <property type="term" value="F:methyltransferase activity"/>
    <property type="evidence" value="ECO:0007669"/>
    <property type="project" value="UniProtKB-KW"/>
</dbReference>
<gene>
    <name evidence="1" type="ORF">G8E10_18160</name>
</gene>
<protein>
    <submittedName>
        <fullName evidence="1">Class I SAM-dependent methyltransferase</fullName>
    </submittedName>
</protein>
<evidence type="ECO:0000313" key="1">
    <source>
        <dbReference type="EMBL" id="NHT77634.1"/>
    </source>
</evidence>
<dbReference type="AlphaFoldDB" id="A0AA43ZGU4"/>
<dbReference type="CDD" id="cd02440">
    <property type="entry name" value="AdoMet_MTases"/>
    <property type="match status" value="1"/>
</dbReference>
<dbReference type="Proteomes" id="UP001155840">
    <property type="component" value="Unassembled WGS sequence"/>
</dbReference>
<sequence>MANASTIDGWRQAPRLTSFSAFFDRTAGGLDGMPDVAVPRPDLSMLDFDMECAVFFDTQKALWGAFDSHYFASIPFRLEEECRLGAATLSFALNRWMSKSSPATLYTLGAGTGCLARTLGVLGGGRIKTLCCSPTAANQTAFNRRRGSEHAHFFLGPFFELDDARYASDDALEPFREGFDILLEDTTFQMYGSDRVQQLDFIMPKIRDGGLLIQVQKLSHPDRDLYDARERQKDDVFKPRYFSRANISGKKSEILDTMVDFQVDLEATTNALRSFFRYSVATWNSGNFYTIVSSNSRSSILAFISLLKRPALPPAYCYAELPLVLVDTSSDPIGAVLHWRGDVGHASHRTAA</sequence>
<reference evidence="1" key="1">
    <citation type="submission" date="2020-03" db="EMBL/GenBank/DDBJ databases">
        <title>Ferranicluibacter endophyticum gen. nov., sp. nov., a new genus isolated from Rubus ulmifolius Schott. stem.</title>
        <authorList>
            <person name="Roca-Couso R."/>
            <person name="Flores-Felix J.D."/>
            <person name="Igual J.M."/>
            <person name="Rivas R."/>
        </authorList>
    </citation>
    <scope>NUCLEOTIDE SEQUENCE</scope>
    <source>
        <strain evidence="1">CRRU44</strain>
    </source>
</reference>
<name>A0AA43ZGU4_9HYPH</name>